<feature type="domain" description="Chorismate-utilising enzyme C-terminal" evidence="6">
    <location>
        <begin position="190"/>
        <end position="443"/>
    </location>
</feature>
<dbReference type="Pfam" id="PF00425">
    <property type="entry name" value="Chorismate_bind"/>
    <property type="match status" value="1"/>
</dbReference>
<dbReference type="NCBIfam" id="TIGR00543">
    <property type="entry name" value="isochor_syn"/>
    <property type="match status" value="1"/>
</dbReference>
<dbReference type="PANTHER" id="PTHR42839">
    <property type="entry name" value="ISOCHORISMATE SYNTHASE ENTC"/>
    <property type="match status" value="1"/>
</dbReference>
<comment type="similarity">
    <text evidence="2">Belongs to the isochorismate synthase family.</text>
</comment>
<evidence type="ECO:0000256" key="4">
    <source>
        <dbReference type="ARBA" id="ARBA00023235"/>
    </source>
</evidence>
<dbReference type="InterPro" id="IPR005801">
    <property type="entry name" value="ADC_synthase"/>
</dbReference>
<keyword evidence="4 7" id="KW-0413">Isomerase</keyword>
<sequence>MKLPDELRQAYQKNARQFSWVFPLETEQTALAIFAAGEKAYQGERFFWQTPKKDFALVGFGYETILKGAETETHQLNNFLKKEAATRFQNMSISGTGALLFGGLPFDTEQTPTEAWGELGEGWFYLPSILFTFSGSRIYGTLNFSGSSEQEVEERWSTLVAQFDRLLATCEELPAVAETKIDKEEVAVTEWLQAVNETVAVLREDGPLKKVVLARQLAVSSPEKIRSNQVLVNLMAQQQNTYLFALEAKDTSFIGATPERLLLGTKETFATACIAGTIKTGQTPEETKTLGAQLLQDRKNTGEHQIVVERLAKELAKMTTSENSIQAPIILENRDVQHLYVPISGQRKPGISFLESVMQLHPTPALGGEPKELAVEWIRQYEPGSRGLYGAPIGWISGNDDSGEFAVALRSGVFAGQQGVLYAGCGIVADSQAELEREETKIKFQPMLRGIGGQV</sequence>
<protein>
    <recommendedName>
        <fullName evidence="3">isochorismate synthase</fullName>
        <ecNumber evidence="3">5.4.4.2</ecNumber>
    </recommendedName>
    <alternativeName>
        <fullName evidence="5">Isochorismate mutase</fullName>
    </alternativeName>
</protein>
<evidence type="ECO:0000313" key="8">
    <source>
        <dbReference type="Proteomes" id="UP000004846"/>
    </source>
</evidence>
<name>A0A125W8K2_ENTFL</name>
<dbReference type="Proteomes" id="UP000004846">
    <property type="component" value="Unassembled WGS sequence"/>
</dbReference>
<comment type="catalytic activity">
    <reaction evidence="1">
        <text>chorismate = isochorismate</text>
        <dbReference type="Rhea" id="RHEA:18985"/>
        <dbReference type="ChEBI" id="CHEBI:29748"/>
        <dbReference type="ChEBI" id="CHEBI:29780"/>
        <dbReference type="EC" id="5.4.4.2"/>
    </reaction>
</comment>
<dbReference type="PANTHER" id="PTHR42839:SF1">
    <property type="entry name" value="ISOCHORISMATE SYNTHASE MENF"/>
    <property type="match status" value="1"/>
</dbReference>
<dbReference type="SMR" id="A0A125W8K2"/>
<organism evidence="7 8">
    <name type="scientific">Enterococcus faecalis TX4248</name>
    <dbReference type="NCBI Taxonomy" id="749495"/>
    <lineage>
        <taxon>Bacteria</taxon>
        <taxon>Bacillati</taxon>
        <taxon>Bacillota</taxon>
        <taxon>Bacilli</taxon>
        <taxon>Lactobacillales</taxon>
        <taxon>Enterococcaceae</taxon>
        <taxon>Enterococcus</taxon>
    </lineage>
</organism>
<proteinExistence type="inferred from homology"/>
<dbReference type="GO" id="GO:0009697">
    <property type="term" value="P:salicylic acid biosynthetic process"/>
    <property type="evidence" value="ECO:0007669"/>
    <property type="project" value="TreeGrafter"/>
</dbReference>
<dbReference type="InterPro" id="IPR004561">
    <property type="entry name" value="IsoChor_synthase"/>
</dbReference>
<dbReference type="SUPFAM" id="SSF56322">
    <property type="entry name" value="ADC synthase"/>
    <property type="match status" value="1"/>
</dbReference>
<evidence type="ECO:0000256" key="1">
    <source>
        <dbReference type="ARBA" id="ARBA00000799"/>
    </source>
</evidence>
<evidence type="ECO:0000256" key="2">
    <source>
        <dbReference type="ARBA" id="ARBA00005297"/>
    </source>
</evidence>
<dbReference type="Gene3D" id="3.60.120.10">
    <property type="entry name" value="Anthranilate synthase"/>
    <property type="match status" value="1"/>
</dbReference>
<evidence type="ECO:0000256" key="3">
    <source>
        <dbReference type="ARBA" id="ARBA00012824"/>
    </source>
</evidence>
<dbReference type="AlphaFoldDB" id="A0A125W8K2"/>
<gene>
    <name evidence="7" type="ORF">HMPREF9498_00725</name>
</gene>
<comment type="caution">
    <text evidence="7">The sequence shown here is derived from an EMBL/GenBank/DDBJ whole genome shotgun (WGS) entry which is preliminary data.</text>
</comment>
<dbReference type="GO" id="GO:0008909">
    <property type="term" value="F:isochorismate synthase activity"/>
    <property type="evidence" value="ECO:0007669"/>
    <property type="project" value="UniProtKB-EC"/>
</dbReference>
<dbReference type="EMBL" id="AEBR01000021">
    <property type="protein sequence ID" value="EFM83623.1"/>
    <property type="molecule type" value="Genomic_DNA"/>
</dbReference>
<dbReference type="EC" id="5.4.4.2" evidence="3"/>
<dbReference type="HOGENOM" id="CLU_006493_8_4_9"/>
<evidence type="ECO:0000259" key="6">
    <source>
        <dbReference type="Pfam" id="PF00425"/>
    </source>
</evidence>
<evidence type="ECO:0000256" key="5">
    <source>
        <dbReference type="ARBA" id="ARBA00041564"/>
    </source>
</evidence>
<accession>A0A125W8K2</accession>
<evidence type="ECO:0000313" key="7">
    <source>
        <dbReference type="EMBL" id="EFM83623.1"/>
    </source>
</evidence>
<reference evidence="7 8" key="1">
    <citation type="submission" date="2010-07" db="EMBL/GenBank/DDBJ databases">
        <authorList>
            <person name="Sid Ahmed O."/>
        </authorList>
    </citation>
    <scope>NUCLEOTIDE SEQUENCE [LARGE SCALE GENOMIC DNA]</scope>
    <source>
        <strain evidence="7 8">TX4248</strain>
    </source>
</reference>
<dbReference type="RefSeq" id="WP_002364946.1">
    <property type="nucleotide sequence ID" value="NZ_GL454427.1"/>
</dbReference>
<dbReference type="InterPro" id="IPR015890">
    <property type="entry name" value="Chorismate_C"/>
</dbReference>